<organism evidence="1 2">
    <name type="scientific">Dibothriocephalus latus</name>
    <name type="common">Fish tapeworm</name>
    <name type="synonym">Diphyllobothrium latum</name>
    <dbReference type="NCBI Taxonomy" id="60516"/>
    <lineage>
        <taxon>Eukaryota</taxon>
        <taxon>Metazoa</taxon>
        <taxon>Spiralia</taxon>
        <taxon>Lophotrochozoa</taxon>
        <taxon>Platyhelminthes</taxon>
        <taxon>Cestoda</taxon>
        <taxon>Eucestoda</taxon>
        <taxon>Diphyllobothriidea</taxon>
        <taxon>Diphyllobothriidae</taxon>
        <taxon>Dibothriocephalus</taxon>
    </lineage>
</organism>
<dbReference type="OrthoDB" id="10652725at2759"/>
<keyword evidence="2" id="KW-1185">Reference proteome</keyword>
<dbReference type="AlphaFoldDB" id="A0A3P6QAQ8"/>
<evidence type="ECO:0000313" key="2">
    <source>
        <dbReference type="Proteomes" id="UP000281553"/>
    </source>
</evidence>
<accession>A0A3P6QAQ8</accession>
<name>A0A3P6QAQ8_DIBLA</name>
<reference evidence="1 2" key="1">
    <citation type="submission" date="2018-11" db="EMBL/GenBank/DDBJ databases">
        <authorList>
            <consortium name="Pathogen Informatics"/>
        </authorList>
    </citation>
    <scope>NUCLEOTIDE SEQUENCE [LARGE SCALE GENOMIC DNA]</scope>
</reference>
<dbReference type="Proteomes" id="UP000281553">
    <property type="component" value="Unassembled WGS sequence"/>
</dbReference>
<proteinExistence type="predicted"/>
<evidence type="ECO:0000313" key="1">
    <source>
        <dbReference type="EMBL" id="VDK46942.1"/>
    </source>
</evidence>
<dbReference type="EMBL" id="UYRU01011484">
    <property type="protein sequence ID" value="VDK46942.1"/>
    <property type="molecule type" value="Genomic_DNA"/>
</dbReference>
<protein>
    <submittedName>
        <fullName evidence="1">Uncharacterized protein</fullName>
    </submittedName>
</protein>
<gene>
    <name evidence="1" type="ORF">DILT_LOCUS1578</name>
</gene>
<sequence length="88" mass="9669">MLVRIQNLAPTTLHVRKPPQSSASTPAGTPLADSALAPFWSDTEMPCSNTVEDFFLSQMLSSDPQIRAEAHVSFAVCWTLIAVLRRKN</sequence>